<proteinExistence type="predicted"/>
<evidence type="ECO:0000256" key="1">
    <source>
        <dbReference type="SAM" id="MobiDB-lite"/>
    </source>
</evidence>
<evidence type="ECO:0000313" key="3">
    <source>
        <dbReference type="Proteomes" id="UP001460270"/>
    </source>
</evidence>
<feature type="region of interest" description="Disordered" evidence="1">
    <location>
        <begin position="66"/>
        <end position="95"/>
    </location>
</feature>
<comment type="caution">
    <text evidence="2">The sequence shown here is derived from an EMBL/GenBank/DDBJ whole genome shotgun (WGS) entry which is preliminary data.</text>
</comment>
<dbReference type="EMBL" id="JBBPFD010000014">
    <property type="protein sequence ID" value="KAK7898222.1"/>
    <property type="molecule type" value="Genomic_DNA"/>
</dbReference>
<organism evidence="2 3">
    <name type="scientific">Mugilogobius chulae</name>
    <name type="common">yellowstripe goby</name>
    <dbReference type="NCBI Taxonomy" id="88201"/>
    <lineage>
        <taxon>Eukaryota</taxon>
        <taxon>Metazoa</taxon>
        <taxon>Chordata</taxon>
        <taxon>Craniata</taxon>
        <taxon>Vertebrata</taxon>
        <taxon>Euteleostomi</taxon>
        <taxon>Actinopterygii</taxon>
        <taxon>Neopterygii</taxon>
        <taxon>Teleostei</taxon>
        <taxon>Neoteleostei</taxon>
        <taxon>Acanthomorphata</taxon>
        <taxon>Gobiaria</taxon>
        <taxon>Gobiiformes</taxon>
        <taxon>Gobioidei</taxon>
        <taxon>Gobiidae</taxon>
        <taxon>Gobionellinae</taxon>
        <taxon>Mugilogobius</taxon>
    </lineage>
</organism>
<feature type="region of interest" description="Disordered" evidence="1">
    <location>
        <begin position="108"/>
        <end position="128"/>
    </location>
</feature>
<dbReference type="Proteomes" id="UP001460270">
    <property type="component" value="Unassembled WGS sequence"/>
</dbReference>
<protein>
    <submittedName>
        <fullName evidence="2">Uncharacterized protein</fullName>
    </submittedName>
</protein>
<keyword evidence="3" id="KW-1185">Reference proteome</keyword>
<feature type="compositionally biased region" description="Basic and acidic residues" evidence="1">
    <location>
        <begin position="66"/>
        <end position="77"/>
    </location>
</feature>
<reference evidence="3" key="1">
    <citation type="submission" date="2024-04" db="EMBL/GenBank/DDBJ databases">
        <title>Salinicola lusitanus LLJ914,a marine bacterium isolated from the Okinawa Trough.</title>
        <authorList>
            <person name="Li J."/>
        </authorList>
    </citation>
    <scope>NUCLEOTIDE SEQUENCE [LARGE SCALE GENOMIC DNA]</scope>
</reference>
<sequence>MSLYHCGTRLVEEPDFCSTWGEWSPGCRCCPLQRGAGPGEGHLHVPGPRGLPVRLERVVEGERWRCGGRGAEPEPRGAAKGRPLQLEQQPDAPAQQWREGGVFVTCEASQGSQSPVSRTLSTLQCSQD</sequence>
<name>A0AAW0NHP7_9GOBI</name>
<dbReference type="AlphaFoldDB" id="A0AAW0NHP7"/>
<gene>
    <name evidence="2" type="ORF">WMY93_019075</name>
</gene>
<evidence type="ECO:0000313" key="2">
    <source>
        <dbReference type="EMBL" id="KAK7898222.1"/>
    </source>
</evidence>
<accession>A0AAW0NHP7</accession>